<name>A0ACB5TX89_AMBMO</name>
<gene>
    <name evidence="1" type="ORF">Amon02_001007900</name>
</gene>
<dbReference type="EMBL" id="BSXS01009871">
    <property type="protein sequence ID" value="GME96775.1"/>
    <property type="molecule type" value="Genomic_DNA"/>
</dbReference>
<comment type="caution">
    <text evidence="1">The sequence shown here is derived from an EMBL/GenBank/DDBJ whole genome shotgun (WGS) entry which is preliminary data.</text>
</comment>
<protein>
    <submittedName>
        <fullName evidence="1">Unnamed protein product</fullName>
    </submittedName>
</protein>
<reference evidence="1" key="1">
    <citation type="submission" date="2023-04" db="EMBL/GenBank/DDBJ databases">
        <title>Ambrosiozyma monospora NBRC 10751.</title>
        <authorList>
            <person name="Ichikawa N."/>
            <person name="Sato H."/>
            <person name="Tonouchi N."/>
        </authorList>
    </citation>
    <scope>NUCLEOTIDE SEQUENCE</scope>
    <source>
        <strain evidence="1">NBRC 10751</strain>
    </source>
</reference>
<evidence type="ECO:0000313" key="2">
    <source>
        <dbReference type="Proteomes" id="UP001165064"/>
    </source>
</evidence>
<dbReference type="Proteomes" id="UP001165064">
    <property type="component" value="Unassembled WGS sequence"/>
</dbReference>
<proteinExistence type="predicted"/>
<accession>A0ACB5TX89</accession>
<sequence length="84" mass="9765">MNTLVPKLLELLSFSNTSNDDDIEIKSLQCLIEMSKFQLHLVVPFRTLIINKLESVLDHRSRSVRRLACDCREVYYELGQPKAE</sequence>
<keyword evidence="2" id="KW-1185">Reference proteome</keyword>
<organism evidence="1 2">
    <name type="scientific">Ambrosiozyma monospora</name>
    <name type="common">Yeast</name>
    <name type="synonym">Endomycopsis monosporus</name>
    <dbReference type="NCBI Taxonomy" id="43982"/>
    <lineage>
        <taxon>Eukaryota</taxon>
        <taxon>Fungi</taxon>
        <taxon>Dikarya</taxon>
        <taxon>Ascomycota</taxon>
        <taxon>Saccharomycotina</taxon>
        <taxon>Pichiomycetes</taxon>
        <taxon>Pichiales</taxon>
        <taxon>Pichiaceae</taxon>
        <taxon>Ambrosiozyma</taxon>
    </lineage>
</organism>
<evidence type="ECO:0000313" key="1">
    <source>
        <dbReference type="EMBL" id="GME96775.1"/>
    </source>
</evidence>